<dbReference type="HOGENOM" id="CLU_017624_0_0_9"/>
<dbReference type="InterPro" id="IPR014710">
    <property type="entry name" value="RmlC-like_jellyroll"/>
</dbReference>
<dbReference type="InterPro" id="IPR018062">
    <property type="entry name" value="HTH_AraC-typ_CS"/>
</dbReference>
<evidence type="ECO:0000256" key="1">
    <source>
        <dbReference type="ARBA" id="ARBA00008875"/>
    </source>
</evidence>
<dbReference type="Gene3D" id="1.10.10.60">
    <property type="entry name" value="Homeodomain-like"/>
    <property type="match status" value="2"/>
</dbReference>
<dbReference type="STRING" id="483937.AMQ84_07465"/>
<dbReference type="SUPFAM" id="SSF46689">
    <property type="entry name" value="Homeodomain-like"/>
    <property type="match status" value="2"/>
</dbReference>
<keyword evidence="4" id="KW-0238">DNA-binding</keyword>
<dbReference type="SMART" id="SM00342">
    <property type="entry name" value="HTH_ARAC"/>
    <property type="match status" value="1"/>
</dbReference>
<gene>
    <name evidence="9" type="ORF">PRIO_1963</name>
</gene>
<dbReference type="GO" id="GO:0003700">
    <property type="term" value="F:DNA-binding transcription factor activity"/>
    <property type="evidence" value="ECO:0007669"/>
    <property type="project" value="InterPro"/>
</dbReference>
<dbReference type="SUPFAM" id="SSF51445">
    <property type="entry name" value="(Trans)glycosidases"/>
    <property type="match status" value="1"/>
</dbReference>
<comment type="similarity">
    <text evidence="1">Belongs to the glycosyl hydrolase 39 family.</text>
</comment>
<name>A0A0E3WGZ0_9BACL</name>
<dbReference type="Pfam" id="PF12833">
    <property type="entry name" value="HTH_18"/>
    <property type="match status" value="1"/>
</dbReference>
<reference evidence="10" key="1">
    <citation type="submission" date="2015-03" db="EMBL/GenBank/DDBJ databases">
        <authorList>
            <person name="Wibberg D."/>
        </authorList>
    </citation>
    <scope>NUCLEOTIDE SEQUENCE [LARGE SCALE GENOMIC DNA]</scope>
</reference>
<organism evidence="9 10">
    <name type="scientific">Paenibacillus riograndensis SBR5</name>
    <dbReference type="NCBI Taxonomy" id="1073571"/>
    <lineage>
        <taxon>Bacteria</taxon>
        <taxon>Bacillati</taxon>
        <taxon>Bacillota</taxon>
        <taxon>Bacilli</taxon>
        <taxon>Bacillales</taxon>
        <taxon>Paenibacillaceae</taxon>
        <taxon>Paenibacillus</taxon>
        <taxon>Paenibacillus sonchi group</taxon>
    </lineage>
</organism>
<dbReference type="InterPro" id="IPR000514">
    <property type="entry name" value="Glyco_hydro_39"/>
</dbReference>
<dbReference type="PANTHER" id="PTHR43280:SF2">
    <property type="entry name" value="HTH-TYPE TRANSCRIPTIONAL REGULATOR EXSA"/>
    <property type="match status" value="1"/>
</dbReference>
<keyword evidence="6" id="KW-0326">Glycosidase</keyword>
<feature type="active site" description="Proton donor" evidence="7">
    <location>
        <position position="483"/>
    </location>
</feature>
<dbReference type="InterPro" id="IPR003313">
    <property type="entry name" value="AraC-bd"/>
</dbReference>
<dbReference type="InterPro" id="IPR009057">
    <property type="entry name" value="Homeodomain-like_sf"/>
</dbReference>
<evidence type="ECO:0000313" key="9">
    <source>
        <dbReference type="EMBL" id="CQR54373.1"/>
    </source>
</evidence>
<dbReference type="Gene3D" id="2.60.40.1500">
    <property type="entry name" value="Glycosyl hydrolase domain, family 39"/>
    <property type="match status" value="1"/>
</dbReference>
<dbReference type="Gene3D" id="3.20.20.80">
    <property type="entry name" value="Glycosidases"/>
    <property type="match status" value="1"/>
</dbReference>
<evidence type="ECO:0000256" key="6">
    <source>
        <dbReference type="ARBA" id="ARBA00023295"/>
    </source>
</evidence>
<dbReference type="GO" id="GO:0004553">
    <property type="term" value="F:hydrolase activity, hydrolyzing O-glycosyl compounds"/>
    <property type="evidence" value="ECO:0007669"/>
    <property type="project" value="InterPro"/>
</dbReference>
<evidence type="ECO:0000256" key="4">
    <source>
        <dbReference type="ARBA" id="ARBA00023125"/>
    </source>
</evidence>
<sequence>MEFRHEVISFPKQLPIKFFLHRIGQVNRHWHQSLELIINIKGSVHITVSNQSYELGAGDIILINSNEVHELHAEDATMIALQIKLELLKEVSTDVQKMYYDCNSARSGHPDRFKPLKRIVAQILKYNIHPNEYIDLKNISLVYELIYELGSNFSTDGKDINSYSQENLDRLSRILDYVNSKYSDPISLQNMAKTEYLSVPYLSKYFKRNMGMSFSDYLKDIRLHHAVNDLLNESLTIDKVAAQNGFPNVRSFVVAFTEKYGELPSVWRRKHAGEMLGSIEATKEKSVNYYQDEPLSYYEDITAFIESNLESAPVDLPQRIGSSRTSLIKVPAAGSGQGLRHHFKNFIGVSRAKEVLLADVQQALRIAQAEIGFKYIKMHSLLDDDMMVYNEDAEGKPVYNFQFIERVFDFLLSIRLKPLVQFSFMPKKLASNLEKTVFYNHINTSPPKSIDKWNGLIRALTQHLIQRYGLEEVRSWLFCVWNEPSSSNLLFGFSHDDIFNQLYQNTYTTVKQIDSAIPFGGPAAFSTYNKNEDWLFQFLNFSREQGCTPDFITIHYYDIDLWNYNGQDNQLNLSPVSHSFSEFIDRLKQRLHESRFESLPVYLTEWNSTVSHKDLMSDTCFKSAYIIKNLTENYDRLDAFGYWLLTDLHEENLLPQQLFHGGLGLFTYNNIKKPSYHAFSFLNKLGNERIAGGDGYFITRSSTGFQILLHNYHHYDEVYAKGVSISISYHERYSHFPAKSRKEFNFELAPVSGTYDLVEHLVNQQFGSAFDNENNIGGAMEHSADEIHYLRSISVPKLSKSRVHASGALPIQAILEPFEIRLIEIIERIVP</sequence>
<dbReference type="SUPFAM" id="SSF51215">
    <property type="entry name" value="Regulatory protein AraC"/>
    <property type="match status" value="1"/>
</dbReference>
<keyword evidence="3" id="KW-0805">Transcription regulation</keyword>
<dbReference type="AlphaFoldDB" id="A0A0E3WGZ0"/>
<feature type="domain" description="HTH araC/xylS-type" evidence="8">
    <location>
        <begin position="172"/>
        <end position="270"/>
    </location>
</feature>
<dbReference type="Proteomes" id="UP000033163">
    <property type="component" value="Chromosome I"/>
</dbReference>
<dbReference type="GO" id="GO:0043565">
    <property type="term" value="F:sequence-specific DNA binding"/>
    <property type="evidence" value="ECO:0007669"/>
    <property type="project" value="InterPro"/>
</dbReference>
<dbReference type="Pfam" id="PF01229">
    <property type="entry name" value="Glyco_hydro_39"/>
    <property type="match status" value="1"/>
</dbReference>
<protein>
    <recommendedName>
        <fullName evidence="8">HTH araC/xylS-type domain-containing protein</fullName>
    </recommendedName>
</protein>
<proteinExistence type="inferred from homology"/>
<dbReference type="PRINTS" id="PR00745">
    <property type="entry name" value="GLHYDRLASE39"/>
</dbReference>
<dbReference type="InterPro" id="IPR017853">
    <property type="entry name" value="GH"/>
</dbReference>
<dbReference type="EMBL" id="LN831776">
    <property type="protein sequence ID" value="CQR54373.1"/>
    <property type="molecule type" value="Genomic_DNA"/>
</dbReference>
<dbReference type="InterPro" id="IPR049166">
    <property type="entry name" value="GH39_cat"/>
</dbReference>
<dbReference type="InterPro" id="IPR018060">
    <property type="entry name" value="HTH_AraC"/>
</dbReference>
<dbReference type="Pfam" id="PF02311">
    <property type="entry name" value="AraC_binding"/>
    <property type="match status" value="1"/>
</dbReference>
<dbReference type="PROSITE" id="PS00041">
    <property type="entry name" value="HTH_ARAC_FAMILY_1"/>
    <property type="match status" value="1"/>
</dbReference>
<dbReference type="PANTHER" id="PTHR43280">
    <property type="entry name" value="ARAC-FAMILY TRANSCRIPTIONAL REGULATOR"/>
    <property type="match status" value="1"/>
</dbReference>
<evidence type="ECO:0000256" key="5">
    <source>
        <dbReference type="ARBA" id="ARBA00023163"/>
    </source>
</evidence>
<evidence type="ECO:0000256" key="7">
    <source>
        <dbReference type="PIRSR" id="PIRSR600514-1"/>
    </source>
</evidence>
<evidence type="ECO:0000259" key="8">
    <source>
        <dbReference type="PROSITE" id="PS01124"/>
    </source>
</evidence>
<accession>A0A0E3WGZ0</accession>
<dbReference type="KEGG" id="pri:PRIO_1963"/>
<dbReference type="GO" id="GO:0005975">
    <property type="term" value="P:carbohydrate metabolic process"/>
    <property type="evidence" value="ECO:0007669"/>
    <property type="project" value="InterPro"/>
</dbReference>
<dbReference type="SUPFAM" id="SSF51011">
    <property type="entry name" value="Glycosyl hydrolase domain"/>
    <property type="match status" value="1"/>
</dbReference>
<dbReference type="PATRIC" id="fig|1073571.4.peg.2060"/>
<dbReference type="PROSITE" id="PS01124">
    <property type="entry name" value="HTH_ARAC_FAMILY_2"/>
    <property type="match status" value="1"/>
</dbReference>
<keyword evidence="2" id="KW-0378">Hydrolase</keyword>
<dbReference type="RefSeq" id="WP_046502079.1">
    <property type="nucleotide sequence ID" value="NZ_LN831776.1"/>
</dbReference>
<evidence type="ECO:0000256" key="3">
    <source>
        <dbReference type="ARBA" id="ARBA00023015"/>
    </source>
</evidence>
<evidence type="ECO:0000313" key="10">
    <source>
        <dbReference type="Proteomes" id="UP000033163"/>
    </source>
</evidence>
<dbReference type="Gene3D" id="2.60.120.10">
    <property type="entry name" value="Jelly Rolls"/>
    <property type="match status" value="1"/>
</dbReference>
<evidence type="ECO:0000256" key="2">
    <source>
        <dbReference type="ARBA" id="ARBA00022801"/>
    </source>
</evidence>
<keyword evidence="5" id="KW-0804">Transcription</keyword>
<dbReference type="InterPro" id="IPR037923">
    <property type="entry name" value="HTH-like"/>
</dbReference>